<evidence type="ECO:0000313" key="3">
    <source>
        <dbReference type="Proteomes" id="UP000664277"/>
    </source>
</evidence>
<feature type="region of interest" description="Disordered" evidence="1">
    <location>
        <begin position="84"/>
        <end position="124"/>
    </location>
</feature>
<protein>
    <submittedName>
        <fullName evidence="2">Uncharacterized protein</fullName>
    </submittedName>
</protein>
<name>A0A8J7PHP4_9BACT</name>
<organism evidence="2 3">
    <name type="scientific">Candidatus Obscuribacter phosphatis</name>
    <dbReference type="NCBI Taxonomy" id="1906157"/>
    <lineage>
        <taxon>Bacteria</taxon>
        <taxon>Bacillati</taxon>
        <taxon>Candidatus Melainabacteria</taxon>
        <taxon>Candidatus Obscuribacterales</taxon>
        <taxon>Candidatus Obscuribacteraceae</taxon>
        <taxon>Candidatus Obscuribacter</taxon>
    </lineage>
</organism>
<evidence type="ECO:0000256" key="1">
    <source>
        <dbReference type="SAM" id="MobiDB-lite"/>
    </source>
</evidence>
<proteinExistence type="predicted"/>
<dbReference type="EMBL" id="JAFLCK010000010">
    <property type="protein sequence ID" value="MBN8660468.1"/>
    <property type="molecule type" value="Genomic_DNA"/>
</dbReference>
<evidence type="ECO:0000313" key="2">
    <source>
        <dbReference type="EMBL" id="MBN8660468.1"/>
    </source>
</evidence>
<sequence length="361" mass="40188">MAEHLERYRHYIEGLKSGRASGISAAFGRASDLLPPEALAIEPQTKDPEGLGQMLFPREEDRLVLRESLEMLIKAGVLEQNHSGKARTGISNPLSKDDAEQTKSQSKETDLSKDKEQYFSGDPIGVSVRTETGIEQVLSTYFESGELMYMLSDLSVIDEKTFLAQFIETADSSESEAFEGKSTSKNQESAAAATAFELQEQHLQQDKPDLLVHDEAGQLLWQVSYDREGVQLVSMADGCLIKKAEGRQDYVFSMLSPEDGDIRFYILSGLVVDPNTGNVYLEANQGAYSTAYLNNGWKAHHYRTAAGEESYFLTEPMTVINQEGRMPETFAVAKLRLDMQTGSLFYSISGDRELELSCRKL</sequence>
<dbReference type="Proteomes" id="UP000664277">
    <property type="component" value="Unassembled WGS sequence"/>
</dbReference>
<feature type="compositionally biased region" description="Basic and acidic residues" evidence="1">
    <location>
        <begin position="95"/>
        <end position="117"/>
    </location>
</feature>
<dbReference type="AlphaFoldDB" id="A0A8J7PHP4"/>
<accession>A0A8J7PHP4</accession>
<gene>
    <name evidence="2" type="ORF">J0M35_08915</name>
</gene>
<reference evidence="2" key="1">
    <citation type="submission" date="2021-02" db="EMBL/GenBank/DDBJ databases">
        <title>Genome-Resolved Metagenomics of a Microbial Community Performing Photosynthetic Biological Nutrient Removal.</title>
        <authorList>
            <person name="Mcdaniel E.A."/>
        </authorList>
    </citation>
    <scope>NUCLEOTIDE SEQUENCE</scope>
    <source>
        <strain evidence="2">UWPOB_OBS1</strain>
    </source>
</reference>
<comment type="caution">
    <text evidence="2">The sequence shown here is derived from an EMBL/GenBank/DDBJ whole genome shotgun (WGS) entry which is preliminary data.</text>
</comment>